<organism evidence="2 3">
    <name type="scientific">Cytobacillus spartinae</name>
    <dbReference type="NCBI Taxonomy" id="3299023"/>
    <lineage>
        <taxon>Bacteria</taxon>
        <taxon>Bacillati</taxon>
        <taxon>Bacillota</taxon>
        <taxon>Bacilli</taxon>
        <taxon>Bacillales</taxon>
        <taxon>Bacillaceae</taxon>
        <taxon>Cytobacillus</taxon>
    </lineage>
</organism>
<gene>
    <name evidence="2" type="ORF">ACFYKX_13425</name>
</gene>
<evidence type="ECO:0000313" key="2">
    <source>
        <dbReference type="EMBL" id="MFE8701599.1"/>
    </source>
</evidence>
<evidence type="ECO:0000256" key="1">
    <source>
        <dbReference type="SAM" id="Phobius"/>
    </source>
</evidence>
<dbReference type="Pfam" id="PF04020">
    <property type="entry name" value="Phage_holin_4_2"/>
    <property type="match status" value="1"/>
</dbReference>
<feature type="transmembrane region" description="Helical" evidence="1">
    <location>
        <begin position="88"/>
        <end position="108"/>
    </location>
</feature>
<keyword evidence="1" id="KW-0472">Membrane</keyword>
<comment type="caution">
    <text evidence="2">The sequence shown here is derived from an EMBL/GenBank/DDBJ whole genome shotgun (WGS) entry which is preliminary data.</text>
</comment>
<keyword evidence="3" id="KW-1185">Reference proteome</keyword>
<dbReference type="PANTHER" id="PTHR37309">
    <property type="entry name" value="SLR0284 PROTEIN"/>
    <property type="match status" value="1"/>
</dbReference>
<keyword evidence="1" id="KW-0812">Transmembrane</keyword>
<dbReference type="EMBL" id="JBIACK010000006">
    <property type="protein sequence ID" value="MFE8701599.1"/>
    <property type="molecule type" value="Genomic_DNA"/>
</dbReference>
<feature type="transmembrane region" description="Helical" evidence="1">
    <location>
        <begin position="28"/>
        <end position="47"/>
    </location>
</feature>
<name>A0ABW6KBS1_9BACI</name>
<proteinExistence type="predicted"/>
<sequence length="118" mass="12769">MRWLIGIIINAVLFVALAGFFENSFYIEGFGAALGASFVLAILNILVKPILVILTLPVTLLTLGLFLFVINAITLLLTDAIIGAAFEIQGFGMAVLISIIMSIANLIIQKVVFEEKEK</sequence>
<feature type="transmembrane region" description="Helical" evidence="1">
    <location>
        <begin position="59"/>
        <end position="82"/>
    </location>
</feature>
<accession>A0ABW6KBS1</accession>
<reference evidence="2 3" key="1">
    <citation type="submission" date="2024-08" db="EMBL/GenBank/DDBJ databases">
        <title>Two novel Cytobacillus novel species.</title>
        <authorList>
            <person name="Liu G."/>
        </authorList>
    </citation>
    <scope>NUCLEOTIDE SEQUENCE [LARGE SCALE GENOMIC DNA]</scope>
    <source>
        <strain evidence="2 3">FJAT-54145</strain>
    </source>
</reference>
<dbReference type="InterPro" id="IPR007165">
    <property type="entry name" value="Phage_holin_4_2"/>
</dbReference>
<dbReference type="RefSeq" id="WP_389361569.1">
    <property type="nucleotide sequence ID" value="NZ_JBIACK010000006.1"/>
</dbReference>
<dbReference type="PANTHER" id="PTHR37309:SF1">
    <property type="entry name" value="SLR0284 PROTEIN"/>
    <property type="match status" value="1"/>
</dbReference>
<dbReference type="Proteomes" id="UP001601059">
    <property type="component" value="Unassembled WGS sequence"/>
</dbReference>
<keyword evidence="1" id="KW-1133">Transmembrane helix</keyword>
<protein>
    <submittedName>
        <fullName evidence="2">Phage holin family protein</fullName>
    </submittedName>
</protein>
<evidence type="ECO:0000313" key="3">
    <source>
        <dbReference type="Proteomes" id="UP001601059"/>
    </source>
</evidence>